<dbReference type="InterPro" id="IPR037185">
    <property type="entry name" value="EmrE-like"/>
</dbReference>
<feature type="transmembrane region" description="Helical" evidence="6">
    <location>
        <begin position="129"/>
        <end position="147"/>
    </location>
</feature>
<dbReference type="PANTHER" id="PTHR32322:SF2">
    <property type="entry name" value="EAMA DOMAIN-CONTAINING PROTEIN"/>
    <property type="match status" value="1"/>
</dbReference>
<feature type="transmembrane region" description="Helical" evidence="6">
    <location>
        <begin position="153"/>
        <end position="172"/>
    </location>
</feature>
<protein>
    <submittedName>
        <fullName evidence="8">DMT family transporter</fullName>
    </submittedName>
</protein>
<feature type="transmembrane region" description="Helical" evidence="6">
    <location>
        <begin position="12"/>
        <end position="36"/>
    </location>
</feature>
<feature type="transmembrane region" description="Helical" evidence="6">
    <location>
        <begin position="101"/>
        <end position="122"/>
    </location>
</feature>
<evidence type="ECO:0000313" key="8">
    <source>
        <dbReference type="EMBL" id="MBE9076955.1"/>
    </source>
</evidence>
<feature type="domain" description="EamA" evidence="7">
    <location>
        <begin position="156"/>
        <end position="288"/>
    </location>
</feature>
<dbReference type="Proteomes" id="UP000636505">
    <property type="component" value="Unassembled WGS sequence"/>
</dbReference>
<evidence type="ECO:0000256" key="6">
    <source>
        <dbReference type="SAM" id="Phobius"/>
    </source>
</evidence>
<organism evidence="8 9">
    <name type="scientific">Vasconcelosia minhoensis LEGE 07310</name>
    <dbReference type="NCBI Taxonomy" id="915328"/>
    <lineage>
        <taxon>Bacteria</taxon>
        <taxon>Bacillati</taxon>
        <taxon>Cyanobacteriota</taxon>
        <taxon>Cyanophyceae</taxon>
        <taxon>Nodosilineales</taxon>
        <taxon>Cymatolegaceae</taxon>
        <taxon>Vasconcelosia</taxon>
        <taxon>Vasconcelosia minhoensis</taxon>
    </lineage>
</organism>
<accession>A0A8J7DMM4</accession>
<keyword evidence="4 6" id="KW-1133">Transmembrane helix</keyword>
<reference evidence="8" key="1">
    <citation type="submission" date="2020-10" db="EMBL/GenBank/DDBJ databases">
        <authorList>
            <person name="Castelo-Branco R."/>
            <person name="Eusebio N."/>
            <person name="Adriana R."/>
            <person name="Vieira A."/>
            <person name="Brugerolle De Fraissinette N."/>
            <person name="Rezende De Castro R."/>
            <person name="Schneider M.P."/>
            <person name="Vasconcelos V."/>
            <person name="Leao P.N."/>
        </authorList>
    </citation>
    <scope>NUCLEOTIDE SEQUENCE</scope>
    <source>
        <strain evidence="8">LEGE 07310</strain>
    </source>
</reference>
<feature type="transmembrane region" description="Helical" evidence="6">
    <location>
        <begin position="257"/>
        <end position="288"/>
    </location>
</feature>
<feature type="transmembrane region" description="Helical" evidence="6">
    <location>
        <begin position="217"/>
        <end position="237"/>
    </location>
</feature>
<dbReference type="Pfam" id="PF00892">
    <property type="entry name" value="EamA"/>
    <property type="match status" value="2"/>
</dbReference>
<evidence type="ECO:0000256" key="4">
    <source>
        <dbReference type="ARBA" id="ARBA00022989"/>
    </source>
</evidence>
<feature type="transmembrane region" description="Helical" evidence="6">
    <location>
        <begin position="42"/>
        <end position="63"/>
    </location>
</feature>
<comment type="subcellular location">
    <subcellularLocation>
        <location evidence="1">Membrane</location>
        <topology evidence="1">Multi-pass membrane protein</topology>
    </subcellularLocation>
</comment>
<evidence type="ECO:0000313" key="9">
    <source>
        <dbReference type="Proteomes" id="UP000636505"/>
    </source>
</evidence>
<dbReference type="SUPFAM" id="SSF103481">
    <property type="entry name" value="Multidrug resistance efflux transporter EmrE"/>
    <property type="match status" value="2"/>
</dbReference>
<comment type="similarity">
    <text evidence="2">Belongs to the EamA transporter family.</text>
</comment>
<dbReference type="AlphaFoldDB" id="A0A8J7DMM4"/>
<feature type="transmembrane region" description="Helical" evidence="6">
    <location>
        <begin position="75"/>
        <end position="95"/>
    </location>
</feature>
<dbReference type="RefSeq" id="WP_193905618.1">
    <property type="nucleotide sequence ID" value="NZ_JADEXG010000011.1"/>
</dbReference>
<evidence type="ECO:0000256" key="5">
    <source>
        <dbReference type="ARBA" id="ARBA00023136"/>
    </source>
</evidence>
<dbReference type="PANTHER" id="PTHR32322">
    <property type="entry name" value="INNER MEMBRANE TRANSPORTER"/>
    <property type="match status" value="1"/>
</dbReference>
<keyword evidence="3 6" id="KW-0812">Transmembrane</keyword>
<gene>
    <name evidence="8" type="ORF">IQ241_06535</name>
</gene>
<dbReference type="InterPro" id="IPR050638">
    <property type="entry name" value="AA-Vitamin_Transporters"/>
</dbReference>
<sequence length="300" mass="30838">MSSLPTSKPSETLGLLYGFIGVAGFSLTLPATRAAVADFDPIFVGLGRGVVAAIVAAIALYLTHQPRPSRQQIRSLLIVAVGIVLGFPLLTAWAMERLPSAHGAVVLGLLPLATAIAGVLRAGDRPSSGFWLASLVGSLTVVGFGLASGAGQLHLADLALVGAVVAAALGYAEGGRLAQTLGGWQVISWALLLGAPFELLPFAQSIAAHGLAASPTAWLGFAYVGLISQFLAFIPWYHGLALGGVARVGQMQLLQPFLTILAAALLLGETITPITIFAACLVVASVTLGKRAPVQRRLPE</sequence>
<keyword evidence="9" id="KW-1185">Reference proteome</keyword>
<evidence type="ECO:0000256" key="2">
    <source>
        <dbReference type="ARBA" id="ARBA00007362"/>
    </source>
</evidence>
<comment type="caution">
    <text evidence="8">The sequence shown here is derived from an EMBL/GenBank/DDBJ whole genome shotgun (WGS) entry which is preliminary data.</text>
</comment>
<keyword evidence="5 6" id="KW-0472">Membrane</keyword>
<feature type="domain" description="EamA" evidence="7">
    <location>
        <begin position="13"/>
        <end position="142"/>
    </location>
</feature>
<evidence type="ECO:0000259" key="7">
    <source>
        <dbReference type="Pfam" id="PF00892"/>
    </source>
</evidence>
<evidence type="ECO:0000256" key="3">
    <source>
        <dbReference type="ARBA" id="ARBA00022692"/>
    </source>
</evidence>
<proteinExistence type="inferred from homology"/>
<evidence type="ECO:0000256" key="1">
    <source>
        <dbReference type="ARBA" id="ARBA00004141"/>
    </source>
</evidence>
<dbReference type="EMBL" id="JADEXG010000011">
    <property type="protein sequence ID" value="MBE9076955.1"/>
    <property type="molecule type" value="Genomic_DNA"/>
</dbReference>
<dbReference type="GO" id="GO:0016020">
    <property type="term" value="C:membrane"/>
    <property type="evidence" value="ECO:0007669"/>
    <property type="project" value="UniProtKB-SubCell"/>
</dbReference>
<name>A0A8J7DMM4_9CYAN</name>
<dbReference type="InterPro" id="IPR000620">
    <property type="entry name" value="EamA_dom"/>
</dbReference>